<organism evidence="2 3">
    <name type="scientific">Erythrobacter neustonensis</name>
    <dbReference type="NCBI Taxonomy" id="1112"/>
    <lineage>
        <taxon>Bacteria</taxon>
        <taxon>Pseudomonadati</taxon>
        <taxon>Pseudomonadota</taxon>
        <taxon>Alphaproteobacteria</taxon>
        <taxon>Sphingomonadales</taxon>
        <taxon>Erythrobacteraceae</taxon>
        <taxon>Erythrobacter/Porphyrobacter group</taxon>
        <taxon>Erythrobacter</taxon>
    </lineage>
</organism>
<gene>
    <name evidence="2" type="ORF">A9D12_10150</name>
</gene>
<keyword evidence="1" id="KW-0732">Signal</keyword>
<dbReference type="AlphaFoldDB" id="A0A192D441"/>
<dbReference type="RefSeq" id="WP_068351454.1">
    <property type="nucleotide sequence ID" value="NZ_CP016033.1"/>
</dbReference>
<evidence type="ECO:0008006" key="4">
    <source>
        <dbReference type="Google" id="ProtNLM"/>
    </source>
</evidence>
<dbReference type="STRING" id="1112.A9D12_10150"/>
<proteinExistence type="predicted"/>
<evidence type="ECO:0000256" key="1">
    <source>
        <dbReference type="SAM" id="SignalP"/>
    </source>
</evidence>
<accession>A0A192D441</accession>
<evidence type="ECO:0000313" key="2">
    <source>
        <dbReference type="EMBL" id="ANK13243.1"/>
    </source>
</evidence>
<feature type="signal peptide" evidence="1">
    <location>
        <begin position="1"/>
        <end position="25"/>
    </location>
</feature>
<protein>
    <recommendedName>
        <fullName evidence="4">DUF2946 domain-containing protein</fullName>
    </recommendedName>
</protein>
<name>A0A192D441_9SPHN</name>
<evidence type="ECO:0000313" key="3">
    <source>
        <dbReference type="Proteomes" id="UP000078263"/>
    </source>
</evidence>
<reference evidence="2 3" key="1">
    <citation type="submission" date="2016-05" db="EMBL/GenBank/DDBJ databases">
        <title>Compelete Genome Sequence of Bacteriochlorophyll-Synthesizing Bacterium Porphyrobacter neustonensis DSM 9434.</title>
        <authorList>
            <person name="Shi X.-L."/>
            <person name="Wu Y.-H."/>
            <person name="Cheng H."/>
            <person name="Xu L."/>
            <person name="Zhang X.-Q."/>
            <person name="Wang C.-S."/>
            <person name="Xu X.-W."/>
        </authorList>
    </citation>
    <scope>NUCLEOTIDE SEQUENCE [LARGE SCALE GENOMIC DNA]</scope>
    <source>
        <strain evidence="2 3">DSM 9434</strain>
    </source>
</reference>
<keyword evidence="3" id="KW-1185">Reference proteome</keyword>
<sequence length="112" mass="11579">MVRVLLLFWLAVGLAFGGAESPSMAHDALPYSAVLAASDVSGHAEAAHRDHAPDDENSPCHAMVHHHCSVGLNAGAPVMVESLSLARVAMRPQDSAILSSLAQAPPLQPPSA</sequence>
<dbReference type="EMBL" id="CP016033">
    <property type="protein sequence ID" value="ANK13243.1"/>
    <property type="molecule type" value="Genomic_DNA"/>
</dbReference>
<dbReference type="KEGG" id="pns:A9D12_10150"/>
<feature type="chain" id="PRO_5008251731" description="DUF2946 domain-containing protein" evidence="1">
    <location>
        <begin position="26"/>
        <end position="112"/>
    </location>
</feature>
<dbReference type="Proteomes" id="UP000078263">
    <property type="component" value="Chromosome"/>
</dbReference>